<feature type="domain" description="PilZ" evidence="1">
    <location>
        <begin position="142"/>
        <end position="245"/>
    </location>
</feature>
<protein>
    <submittedName>
        <fullName evidence="2">Pilus assembly protein PilZ</fullName>
    </submittedName>
</protein>
<dbReference type="RefSeq" id="WP_037439218.1">
    <property type="nucleotide sequence ID" value="NZ_JPEO01000001.1"/>
</dbReference>
<name>A0A094LVH8_9GAMM</name>
<dbReference type="InterPro" id="IPR009875">
    <property type="entry name" value="PilZ_domain"/>
</dbReference>
<evidence type="ECO:0000313" key="2">
    <source>
        <dbReference type="EMBL" id="KFZ39228.1"/>
    </source>
</evidence>
<dbReference type="STRING" id="1515746.HR45_02225"/>
<dbReference type="Pfam" id="PF07238">
    <property type="entry name" value="PilZ"/>
    <property type="match status" value="2"/>
</dbReference>
<keyword evidence="3" id="KW-1185">Reference proteome</keyword>
<dbReference type="AlphaFoldDB" id="A0A094LVH8"/>
<dbReference type="eggNOG" id="ENOG502Z80T">
    <property type="taxonomic scope" value="Bacteria"/>
</dbReference>
<feature type="domain" description="PilZ" evidence="1">
    <location>
        <begin position="476"/>
        <end position="590"/>
    </location>
</feature>
<dbReference type="SUPFAM" id="SSF141371">
    <property type="entry name" value="PilZ domain-like"/>
    <property type="match status" value="2"/>
</dbReference>
<sequence length="796" mass="91538">MSPEAHASLIEQLKPMMMEPNFDDIFTRLTAKESNSTRFLLKMEINRLASPCLRIIDLRDKSDQACTEVTVAGQRHFLDEAGKQDFETALALYRNQYTMGVYEHVMNMHNERKRRQRSLQNELDEGEDSFKVRGIILGNYIRRTEERMNYSIKILVSQPGRREVAGSTIDLSVGGARIKLPANHNLNLSQPLLIKLIELSDEYYFADLQQGVEYQVADAVTKDDDCVLRLKRSGGSEQLSEMLANLIRGFKFRYKVDINDVLVNASGMGFERHYLPHFPHLPVFIERNEQGQYHASTILLSRDNQSLLHHFVDEKEINQLPAILDAQRLAALIDAPEDSPHALLFSFTYQSQGRIFFYCATLAELQQQPSLLPLFLGFGAQKASWRVYRLYVNSIDHSQSYKASILPGDDQNYAALTEQQLSRYTHIVQLYDCTSKTGQSRYQAWQYSTTANELKRFGLKKLDYQAIRPIAMQFSERRQEPRYSFKTSVMISQNGAAYTGVTQDISSRGLQLNFAQPVTLDPKQEIVLSFPKLQELSPKSKLRELPYRLVKSRKNGMTQHLSAVIGHDVHTGVEFLNRLIIHNRAKLDQLSEHNVEIKELADALKNQLMRHLRSVPYMLEKTSKSYRVACIGIGMTRDPISDRFACDREQKLQFELSPLLANGHLKQDIINPIKEMKPQQNSNFTEIFAVSVGPKNNSKLVRCQYIDSFSSALEEVRYIKQADDIGEFVAFRIYRAATGKPDLSYLQRELEYIRLHAMHREKQLESLLWRIAGVGEIADVSLEVRWRYPELHQLAE</sequence>
<dbReference type="GO" id="GO:0035438">
    <property type="term" value="F:cyclic-di-GMP binding"/>
    <property type="evidence" value="ECO:0007669"/>
    <property type="project" value="InterPro"/>
</dbReference>
<evidence type="ECO:0000313" key="3">
    <source>
        <dbReference type="Proteomes" id="UP000029264"/>
    </source>
</evidence>
<dbReference type="Proteomes" id="UP000029264">
    <property type="component" value="Unassembled WGS sequence"/>
</dbReference>
<evidence type="ECO:0000259" key="1">
    <source>
        <dbReference type="Pfam" id="PF07238"/>
    </source>
</evidence>
<dbReference type="EMBL" id="JPEO01000001">
    <property type="protein sequence ID" value="KFZ39228.1"/>
    <property type="molecule type" value="Genomic_DNA"/>
</dbReference>
<dbReference type="OrthoDB" id="6208912at2"/>
<proteinExistence type="predicted"/>
<gene>
    <name evidence="2" type="ORF">HR45_02225</name>
</gene>
<accession>A0A094LVH8</accession>
<comment type="caution">
    <text evidence="2">The sequence shown here is derived from an EMBL/GenBank/DDBJ whole genome shotgun (WGS) entry which is preliminary data.</text>
</comment>
<organism evidence="2 3">
    <name type="scientific">Shewanella mangrovi</name>
    <dbReference type="NCBI Taxonomy" id="1515746"/>
    <lineage>
        <taxon>Bacteria</taxon>
        <taxon>Pseudomonadati</taxon>
        <taxon>Pseudomonadota</taxon>
        <taxon>Gammaproteobacteria</taxon>
        <taxon>Alteromonadales</taxon>
        <taxon>Shewanellaceae</taxon>
        <taxon>Shewanella</taxon>
    </lineage>
</organism>
<dbReference type="Gene3D" id="2.40.10.220">
    <property type="entry name" value="predicted glycosyltransferase like domains"/>
    <property type="match status" value="2"/>
</dbReference>
<reference evidence="2 3" key="1">
    <citation type="submission" date="2014-06" db="EMBL/GenBank/DDBJ databases">
        <title>Shewanella sp. YQH10.</title>
        <authorList>
            <person name="Liu Y."/>
            <person name="Zeng R."/>
        </authorList>
    </citation>
    <scope>NUCLEOTIDE SEQUENCE [LARGE SCALE GENOMIC DNA]</scope>
    <source>
        <strain evidence="2 3">YQH10</strain>
    </source>
</reference>